<dbReference type="HOGENOM" id="CLU_495285_0_0_1"/>
<feature type="domain" description="TFIIS central" evidence="11">
    <location>
        <begin position="218"/>
        <end position="352"/>
    </location>
</feature>
<feature type="compositionally biased region" description="Basic and acidic residues" evidence="9">
    <location>
        <begin position="408"/>
        <end position="419"/>
    </location>
</feature>
<evidence type="ECO:0000256" key="9">
    <source>
        <dbReference type="SAM" id="MobiDB-lite"/>
    </source>
</evidence>
<feature type="region of interest" description="Disordered" evidence="9">
    <location>
        <begin position="1"/>
        <end position="80"/>
    </location>
</feature>
<feature type="compositionally biased region" description="Basic and acidic residues" evidence="9">
    <location>
        <begin position="159"/>
        <end position="171"/>
    </location>
</feature>
<dbReference type="Gene3D" id="3.30.40.10">
    <property type="entry name" value="Zinc/RING finger domain, C3HC4 (zinc finger)"/>
    <property type="match status" value="1"/>
</dbReference>
<feature type="region of interest" description="Disordered" evidence="9">
    <location>
        <begin position="125"/>
        <end position="215"/>
    </location>
</feature>
<feature type="compositionally biased region" description="Polar residues" evidence="9">
    <location>
        <begin position="33"/>
        <end position="47"/>
    </location>
</feature>
<feature type="domain" description="PHD-type" evidence="10">
    <location>
        <begin position="62"/>
        <end position="125"/>
    </location>
</feature>
<feature type="region of interest" description="Disordered" evidence="9">
    <location>
        <begin position="408"/>
        <end position="427"/>
    </location>
</feature>
<keyword evidence="13" id="KW-1185">Reference proteome</keyword>
<dbReference type="GO" id="GO:0006351">
    <property type="term" value="P:DNA-templated transcription"/>
    <property type="evidence" value="ECO:0007669"/>
    <property type="project" value="InterPro"/>
</dbReference>
<dbReference type="FunCoup" id="G0V6M5">
    <property type="interactions" value="30"/>
</dbReference>
<keyword evidence="7" id="KW-0539">Nucleus</keyword>
<dbReference type="InterPro" id="IPR011011">
    <property type="entry name" value="Znf_FYVE_PHD"/>
</dbReference>
<evidence type="ECO:0000256" key="3">
    <source>
        <dbReference type="ARBA" id="ARBA00021616"/>
    </source>
</evidence>
<evidence type="ECO:0000256" key="8">
    <source>
        <dbReference type="PROSITE-ProRule" id="PRU00146"/>
    </source>
</evidence>
<dbReference type="STRING" id="1064592.G0V6M5"/>
<evidence type="ECO:0000256" key="1">
    <source>
        <dbReference type="ARBA" id="ARBA00002311"/>
    </source>
</evidence>
<dbReference type="AlphaFoldDB" id="G0V6M5"/>
<dbReference type="InterPro" id="IPR019787">
    <property type="entry name" value="Znf_PHD-finger"/>
</dbReference>
<reference evidence="12 13" key="1">
    <citation type="journal article" date="2011" name="Proc. Natl. Acad. Sci. U.S.A.">
        <title>Evolutionary erosion of yeast sex chromosomes by mating-type switching accidents.</title>
        <authorList>
            <person name="Gordon J.L."/>
            <person name="Armisen D."/>
            <person name="Proux-Wera E."/>
            <person name="Oheigeartaigh S.S."/>
            <person name="Byrne K.P."/>
            <person name="Wolfe K.H."/>
        </authorList>
    </citation>
    <scope>NUCLEOTIDE SEQUENCE [LARGE SCALE GENOMIC DNA]</scope>
    <source>
        <strain evidence="13">ATCC 76901 / BCRC 22586 / CBS 4309 / NBRC 1992 / NRRL Y-12630</strain>
    </source>
</reference>
<gene>
    <name evidence="12" type="primary">NCAS0A05630</name>
    <name evidence="12" type="ordered locus">NCAS_0A05630</name>
</gene>
<dbReference type="KEGG" id="ncs:NCAS_0A05630"/>
<dbReference type="InParanoid" id="G0V6M5"/>
<dbReference type="GeneID" id="96900602"/>
<dbReference type="Pfam" id="PF07500">
    <property type="entry name" value="TFIIS_M"/>
    <property type="match status" value="1"/>
</dbReference>
<keyword evidence="6" id="KW-0862">Zinc</keyword>
<dbReference type="SUPFAM" id="SSF57903">
    <property type="entry name" value="FYVE/PHD zinc finger"/>
    <property type="match status" value="1"/>
</dbReference>
<dbReference type="PROSITE" id="PS01359">
    <property type="entry name" value="ZF_PHD_1"/>
    <property type="match status" value="1"/>
</dbReference>
<dbReference type="OMA" id="RTHKGDI"/>
<evidence type="ECO:0000259" key="11">
    <source>
        <dbReference type="PROSITE" id="PS51321"/>
    </source>
</evidence>
<dbReference type="PANTHER" id="PTHR11477">
    <property type="entry name" value="TRANSCRIPTION FACTOR S-II ZINC FINGER DOMAIN-CONTAINING PROTEIN"/>
    <property type="match status" value="1"/>
</dbReference>
<comment type="similarity">
    <text evidence="2">Belongs to the BYE1 family.</text>
</comment>
<name>G0V6M5_NAUCA</name>
<evidence type="ECO:0000313" key="12">
    <source>
        <dbReference type="EMBL" id="CCC67121.1"/>
    </source>
</evidence>
<dbReference type="GO" id="GO:0000977">
    <property type="term" value="F:RNA polymerase II transcription regulatory region sequence-specific DNA binding"/>
    <property type="evidence" value="ECO:0007669"/>
    <property type="project" value="TreeGrafter"/>
</dbReference>
<dbReference type="PROSITE" id="PS50016">
    <property type="entry name" value="ZF_PHD_2"/>
    <property type="match status" value="1"/>
</dbReference>
<evidence type="ECO:0000256" key="6">
    <source>
        <dbReference type="ARBA" id="ARBA00022833"/>
    </source>
</evidence>
<accession>G0V6M5</accession>
<keyword evidence="5 8" id="KW-0863">Zinc-finger</keyword>
<dbReference type="InterPro" id="IPR012921">
    <property type="entry name" value="SPOC_C"/>
</dbReference>
<organism evidence="12 13">
    <name type="scientific">Naumovozyma castellii</name>
    <name type="common">Yeast</name>
    <name type="synonym">Saccharomyces castellii</name>
    <dbReference type="NCBI Taxonomy" id="27288"/>
    <lineage>
        <taxon>Eukaryota</taxon>
        <taxon>Fungi</taxon>
        <taxon>Dikarya</taxon>
        <taxon>Ascomycota</taxon>
        <taxon>Saccharomycotina</taxon>
        <taxon>Saccharomycetes</taxon>
        <taxon>Saccharomycetales</taxon>
        <taxon>Saccharomycetaceae</taxon>
        <taxon>Naumovozyma</taxon>
    </lineage>
</organism>
<dbReference type="PANTHER" id="PTHR11477:SF0">
    <property type="entry name" value="IP08861P-RELATED"/>
    <property type="match status" value="1"/>
</dbReference>
<evidence type="ECO:0000313" key="13">
    <source>
        <dbReference type="Proteomes" id="UP000001640"/>
    </source>
</evidence>
<dbReference type="EMBL" id="HE576752">
    <property type="protein sequence ID" value="CCC67121.1"/>
    <property type="molecule type" value="Genomic_DNA"/>
</dbReference>
<dbReference type="Gene3D" id="1.10.472.30">
    <property type="entry name" value="Transcription elongation factor S-II, central domain"/>
    <property type="match status" value="1"/>
</dbReference>
<dbReference type="Pfam" id="PF00628">
    <property type="entry name" value="PHD"/>
    <property type="match status" value="1"/>
</dbReference>
<dbReference type="InterPro" id="IPR001965">
    <property type="entry name" value="Znf_PHD"/>
</dbReference>
<dbReference type="OrthoDB" id="79252at2759"/>
<proteinExistence type="inferred from homology"/>
<dbReference type="SMART" id="SM00249">
    <property type="entry name" value="PHD"/>
    <property type="match status" value="1"/>
</dbReference>
<evidence type="ECO:0000256" key="4">
    <source>
        <dbReference type="ARBA" id="ARBA00022723"/>
    </source>
</evidence>
<dbReference type="SMART" id="SM00510">
    <property type="entry name" value="TFS2M"/>
    <property type="match status" value="1"/>
</dbReference>
<dbReference type="GO" id="GO:0005634">
    <property type="term" value="C:nucleus"/>
    <property type="evidence" value="ECO:0007669"/>
    <property type="project" value="TreeGrafter"/>
</dbReference>
<dbReference type="InterPro" id="IPR036575">
    <property type="entry name" value="TFIIS_cen_dom_sf"/>
</dbReference>
<evidence type="ECO:0000259" key="10">
    <source>
        <dbReference type="PROSITE" id="PS50016"/>
    </source>
</evidence>
<evidence type="ECO:0000256" key="7">
    <source>
        <dbReference type="ARBA" id="ARBA00023242"/>
    </source>
</evidence>
<dbReference type="InterPro" id="IPR013083">
    <property type="entry name" value="Znf_RING/FYVE/PHD"/>
</dbReference>
<comment type="function">
    <text evidence="1">Negative regulator of transcription elongation.</text>
</comment>
<evidence type="ECO:0000256" key="5">
    <source>
        <dbReference type="ARBA" id="ARBA00022771"/>
    </source>
</evidence>
<dbReference type="GO" id="GO:0000122">
    <property type="term" value="P:negative regulation of transcription by RNA polymerase II"/>
    <property type="evidence" value="ECO:0007669"/>
    <property type="project" value="EnsemblFungi"/>
</dbReference>
<protein>
    <recommendedName>
        <fullName evidence="3">Transcription factor BYE1</fullName>
    </recommendedName>
</protein>
<dbReference type="PROSITE" id="PS51321">
    <property type="entry name" value="TFIIS_CENTRAL"/>
    <property type="match status" value="1"/>
</dbReference>
<dbReference type="InterPro" id="IPR003618">
    <property type="entry name" value="TFIIS_cen_dom"/>
</dbReference>
<dbReference type="GO" id="GO:0140002">
    <property type="term" value="F:histone H3K4me3 reader activity"/>
    <property type="evidence" value="ECO:0007669"/>
    <property type="project" value="EnsemblFungi"/>
</dbReference>
<dbReference type="eggNOG" id="KOG1634">
    <property type="taxonomic scope" value="Eukaryota"/>
</dbReference>
<keyword evidence="4" id="KW-0479">Metal-binding</keyword>
<reference key="2">
    <citation type="submission" date="2011-08" db="EMBL/GenBank/DDBJ databases">
        <title>Genome sequence of Naumovozyma castellii.</title>
        <authorList>
            <person name="Gordon J.L."/>
            <person name="Armisen D."/>
            <person name="Proux-Wera E."/>
            <person name="OhEigeartaigh S.S."/>
            <person name="Byrne K.P."/>
            <person name="Wolfe K.H."/>
        </authorList>
    </citation>
    <scope>NUCLEOTIDE SEQUENCE</scope>
    <source>
        <strain>Type strain:CBS 4309</strain>
    </source>
</reference>
<dbReference type="InterPro" id="IPR019786">
    <property type="entry name" value="Zinc_finger_PHD-type_CS"/>
</dbReference>
<sequence length="602" mass="68642">MSVRTSSRTTKGRNKYMQSIMQEEEQLYQQQLGGSNTQSGSGMPQQENEQKGDDDDDYGEGSVRCPVCGTTDENYDPSTDTRGDMVQCDGCDMWQHIRCMTGGLDTIDSLLTDDQKYFCDQCDPSRYPHLHAGNKERNEEEVDDEDHDGNYKPPVDETVDPKDLYLEHEPKSPLTTPVAKNKKRSSVSDSTTTTKRRRSSANSNTNSKQKQEEQDNKMRANALKMFIDLFTKFIIPDTMNANLYSLPAGKDISQVATELATKLEKELSLAWFDMENDKLSKFYPERVRSLFANLKDSKNISLKSHVINETLDYAKLVRMNATELANPDLQHFKEKVDTETLNQLIIEKPTKPLYIKTHKGDELIEDINDNNDLNNGIGNEDETLNDTIYARSSISRRHDEEIAMAKEHVEREKHETHDSESEDAVVEEEKEEAAVLSGETAPPMKIKIKYPEFEYEFSGISMYDGVSIHLANNPRYSCFGDGDLVIEGRLSSARVFDYLRQVPVGRGVLLFQLKFKQGDNEDNTGYFKLLEHLLSEDKVVGIKNKENYEKNIYLIPCDNKDRHSDLYKLIAKGQRSDEGYKGLLDTNARTFFLVVVVKPELI</sequence>
<dbReference type="RefSeq" id="XP_003673504.1">
    <property type="nucleotide sequence ID" value="XM_003673456.1"/>
</dbReference>
<dbReference type="Pfam" id="PF07744">
    <property type="entry name" value="SPOC"/>
    <property type="match status" value="1"/>
</dbReference>
<dbReference type="Proteomes" id="UP000001640">
    <property type="component" value="Chromosome 1"/>
</dbReference>
<evidence type="ECO:0000256" key="2">
    <source>
        <dbReference type="ARBA" id="ARBA00011050"/>
    </source>
</evidence>
<dbReference type="SUPFAM" id="SSF46942">
    <property type="entry name" value="Elongation factor TFIIS domain 2"/>
    <property type="match status" value="1"/>
</dbReference>
<dbReference type="CDD" id="cd15570">
    <property type="entry name" value="PHD_Bye1p_SIZ1_like"/>
    <property type="match status" value="1"/>
</dbReference>
<dbReference type="GO" id="GO:0003682">
    <property type="term" value="F:chromatin binding"/>
    <property type="evidence" value="ECO:0007669"/>
    <property type="project" value="EnsemblFungi"/>
</dbReference>
<dbReference type="GO" id="GO:0008270">
    <property type="term" value="F:zinc ion binding"/>
    <property type="evidence" value="ECO:0007669"/>
    <property type="project" value="UniProtKB-KW"/>
</dbReference>